<dbReference type="Proteomes" id="UP000325015">
    <property type="component" value="Genome"/>
</dbReference>
<dbReference type="EMBL" id="MK249202">
    <property type="protein sequence ID" value="QCQ84984.1"/>
    <property type="molecule type" value="Genomic_DNA"/>
</dbReference>
<proteinExistence type="predicted"/>
<accession>A0A4P8PU09</accession>
<organism evidence="1">
    <name type="scientific">Blackfly microvirus SF02</name>
    <dbReference type="NCBI Taxonomy" id="2576452"/>
    <lineage>
        <taxon>Viruses</taxon>
        <taxon>Monodnaviria</taxon>
        <taxon>Sangervirae</taxon>
        <taxon>Phixviricota</taxon>
        <taxon>Malgrandaviricetes</taxon>
        <taxon>Petitvirales</taxon>
        <taxon>Microviridae</taxon>
        <taxon>Microvirus</taxon>
    </lineage>
</organism>
<dbReference type="InterPro" id="IPR046781">
    <property type="entry name" value="Phage_ORF5"/>
</dbReference>
<name>A0A4P8PU09_9VIRU</name>
<reference evidence="1" key="1">
    <citation type="submission" date="2018-12" db="EMBL/GenBank/DDBJ databases">
        <title>Singled stranded DNA viruses identified in blackflies (Austrosimulium ungulatum) sampled in New Zealand.</title>
        <authorList>
            <person name="Kraberger S."/>
            <person name="Fontenele R.S."/>
            <person name="Schmidlin K."/>
            <person name="Walters M."/>
            <person name="Varsani A."/>
        </authorList>
    </citation>
    <scope>NUCLEOTIDE SEQUENCE [LARGE SCALE GENOMIC DNA]</scope>
    <source>
        <strain evidence="1">143</strain>
    </source>
</reference>
<protein>
    <submittedName>
        <fullName evidence="1">Nonstructural protein</fullName>
    </submittedName>
</protein>
<evidence type="ECO:0000313" key="1">
    <source>
        <dbReference type="EMBL" id="QCQ84984.1"/>
    </source>
</evidence>
<sequence>MKMILIGIFDRKAQTFISLEPTPNVNVSLRQLTENVNTKSDSPLSKWPGDFSLWELGEWDSETGMAQFRENPDCQYEKKLVIECESLKTRETN</sequence>
<dbReference type="Pfam" id="PF20577">
    <property type="entry name" value="Phage_ORF5"/>
    <property type="match status" value="1"/>
</dbReference>